<organism evidence="1 2">
    <name type="scientific">Salinactinospora qingdaonensis</name>
    <dbReference type="NCBI Taxonomy" id="702744"/>
    <lineage>
        <taxon>Bacteria</taxon>
        <taxon>Bacillati</taxon>
        <taxon>Actinomycetota</taxon>
        <taxon>Actinomycetes</taxon>
        <taxon>Streptosporangiales</taxon>
        <taxon>Nocardiopsidaceae</taxon>
        <taxon>Salinactinospora</taxon>
    </lineage>
</organism>
<comment type="caution">
    <text evidence="1">The sequence shown here is derived from an EMBL/GenBank/DDBJ whole genome shotgun (WGS) entry which is preliminary data.</text>
</comment>
<protein>
    <submittedName>
        <fullName evidence="1">Alpha-2,8-polysialyltransferase family protein</fullName>
    </submittedName>
</protein>
<keyword evidence="2" id="KW-1185">Reference proteome</keyword>
<evidence type="ECO:0000313" key="1">
    <source>
        <dbReference type="EMBL" id="GAA3750672.1"/>
    </source>
</evidence>
<accession>A0ABP7FX63</accession>
<dbReference type="InterPro" id="IPR010866">
    <property type="entry name" value="A-2_8-polyST"/>
</dbReference>
<dbReference type="Pfam" id="PF07388">
    <property type="entry name" value="A-2_8-polyST"/>
    <property type="match status" value="1"/>
</dbReference>
<sequence>MTQIFVASTFYGAMSLAAAIDAGLFGTNDQRRILLMSNNTAVPEIAASLDESPGFAALRDRFGEILSWNELLWPAHPSTWSPRNQDRTLLYRLLRHYWSLGDEPLHLVVESIQVPPARALAEIFEDATITVYSDGLMSYGPSRESPPREMATRIDQVLYLDLVPGVRPLLLSEYPEVELATVPADAFRGVVKEVATQVDAESVLADRDLSGVPMVIGQYMAALEIITAEEEDELHARMLRGIAAQGHRKVIFKPHPSSTTRMFRALRASAEQAGVELAVLDAPFPVEVWYEKLRPSLVVGCFSTGLSTAASFYDLPTATVGAELPLQRITPYQNSNRIPITLADAAMPRMADNGDIQPPRIPAERFAEQLTPLLSAISYCMQSSTYPHLRDAAVTYLSQHSEAEVSRYFKRRRLTALRLPGASQRRYPSWLVAGARRIRPGKSSKDDKDSKENKDN</sequence>
<name>A0ABP7FX63_9ACTN</name>
<dbReference type="Proteomes" id="UP001500908">
    <property type="component" value="Unassembled WGS sequence"/>
</dbReference>
<reference evidence="2" key="1">
    <citation type="journal article" date="2019" name="Int. J. Syst. Evol. Microbiol.">
        <title>The Global Catalogue of Microorganisms (GCM) 10K type strain sequencing project: providing services to taxonomists for standard genome sequencing and annotation.</title>
        <authorList>
            <consortium name="The Broad Institute Genomics Platform"/>
            <consortium name="The Broad Institute Genome Sequencing Center for Infectious Disease"/>
            <person name="Wu L."/>
            <person name="Ma J."/>
        </authorList>
    </citation>
    <scope>NUCLEOTIDE SEQUENCE [LARGE SCALE GENOMIC DNA]</scope>
    <source>
        <strain evidence="2">JCM 17137</strain>
    </source>
</reference>
<dbReference type="RefSeq" id="WP_344972647.1">
    <property type="nucleotide sequence ID" value="NZ_BAABDD010000015.1"/>
</dbReference>
<dbReference type="EMBL" id="BAABDD010000015">
    <property type="protein sequence ID" value="GAA3750672.1"/>
    <property type="molecule type" value="Genomic_DNA"/>
</dbReference>
<proteinExistence type="predicted"/>
<gene>
    <name evidence="1" type="ORF">GCM10022402_32290</name>
</gene>
<evidence type="ECO:0000313" key="2">
    <source>
        <dbReference type="Proteomes" id="UP001500908"/>
    </source>
</evidence>